<dbReference type="EMBL" id="JAPZBU010000005">
    <property type="protein sequence ID" value="KAJ5403319.1"/>
    <property type="molecule type" value="Genomic_DNA"/>
</dbReference>
<dbReference type="InterPro" id="IPR013901">
    <property type="entry name" value="Anthrone_oxy"/>
</dbReference>
<reference evidence="8" key="1">
    <citation type="submission" date="2022-12" db="EMBL/GenBank/DDBJ databases">
        <authorList>
            <person name="Petersen C."/>
        </authorList>
    </citation>
    <scope>NUCLEOTIDE SEQUENCE</scope>
    <source>
        <strain evidence="8">IBT 29677</strain>
    </source>
</reference>
<evidence type="ECO:0000256" key="7">
    <source>
        <dbReference type="SAM" id="Phobius"/>
    </source>
</evidence>
<dbReference type="PANTHER" id="PTHR35042:SF1">
    <property type="entry name" value="DUF1772-DOMAIN-CONTAINING PROTEIN"/>
    <property type="match status" value="1"/>
</dbReference>
<dbReference type="Pfam" id="PF08592">
    <property type="entry name" value="Anthrone_oxy"/>
    <property type="match status" value="1"/>
</dbReference>
<organism evidence="8 9">
    <name type="scientific">Penicillium cosmopolitanum</name>
    <dbReference type="NCBI Taxonomy" id="1131564"/>
    <lineage>
        <taxon>Eukaryota</taxon>
        <taxon>Fungi</taxon>
        <taxon>Dikarya</taxon>
        <taxon>Ascomycota</taxon>
        <taxon>Pezizomycotina</taxon>
        <taxon>Eurotiomycetes</taxon>
        <taxon>Eurotiomycetidae</taxon>
        <taxon>Eurotiales</taxon>
        <taxon>Aspergillaceae</taxon>
        <taxon>Penicillium</taxon>
    </lineage>
</organism>
<name>A0A9X0BB86_9EURO</name>
<dbReference type="GO" id="GO:0004497">
    <property type="term" value="F:monooxygenase activity"/>
    <property type="evidence" value="ECO:0007669"/>
    <property type="project" value="UniProtKB-KW"/>
</dbReference>
<keyword evidence="2 7" id="KW-0812">Transmembrane</keyword>
<accession>A0A9X0BB86</accession>
<comment type="subcellular location">
    <subcellularLocation>
        <location evidence="1">Membrane</location>
        <topology evidence="1">Multi-pass membrane protein</topology>
    </subcellularLocation>
</comment>
<keyword evidence="5 7" id="KW-0472">Membrane</keyword>
<sequence>MASYPFGFRVAQAVGISGAAWLAGNIAALSTITTPALIRSQKEDNPPVGLLAKQWRNLFENGKTKNPPVAVGVTSAFIYLAWSVRSGGHLFKKTPISRSVLFSAAAVLTISIVPFTFVAMSNTNNKLLEKSESTKEASDAETVNLVERWTTLNQIRGVLPLIGGLCGMLATLL</sequence>
<dbReference type="GeneID" id="81366807"/>
<gene>
    <name evidence="8" type="ORF">N7509_003190</name>
</gene>
<evidence type="ECO:0000256" key="6">
    <source>
        <dbReference type="ARBA" id="ARBA00034313"/>
    </source>
</evidence>
<evidence type="ECO:0000256" key="1">
    <source>
        <dbReference type="ARBA" id="ARBA00004141"/>
    </source>
</evidence>
<comment type="similarity">
    <text evidence="6">Belongs to the anthrone oxygenase family.</text>
</comment>
<keyword evidence="4" id="KW-0503">Monooxygenase</keyword>
<protein>
    <recommendedName>
        <fullName evidence="10">DUF1772-domain-containing protein</fullName>
    </recommendedName>
</protein>
<evidence type="ECO:0000313" key="9">
    <source>
        <dbReference type="Proteomes" id="UP001147747"/>
    </source>
</evidence>
<dbReference type="Proteomes" id="UP001147747">
    <property type="component" value="Unassembled WGS sequence"/>
</dbReference>
<feature type="transmembrane region" description="Helical" evidence="7">
    <location>
        <begin position="100"/>
        <end position="120"/>
    </location>
</feature>
<evidence type="ECO:0000256" key="3">
    <source>
        <dbReference type="ARBA" id="ARBA00022989"/>
    </source>
</evidence>
<proteinExistence type="inferred from homology"/>
<dbReference type="RefSeq" id="XP_056490561.1">
    <property type="nucleotide sequence ID" value="XM_056627827.1"/>
</dbReference>
<keyword evidence="4" id="KW-0560">Oxidoreductase</keyword>
<keyword evidence="3 7" id="KW-1133">Transmembrane helix</keyword>
<dbReference type="OrthoDB" id="5954308at2759"/>
<comment type="caution">
    <text evidence="8">The sequence shown here is derived from an EMBL/GenBank/DDBJ whole genome shotgun (WGS) entry which is preliminary data.</text>
</comment>
<reference evidence="8" key="2">
    <citation type="journal article" date="2023" name="IMA Fungus">
        <title>Comparative genomic study of the Penicillium genus elucidates a diverse pangenome and 15 lateral gene transfer events.</title>
        <authorList>
            <person name="Petersen C."/>
            <person name="Sorensen T."/>
            <person name="Nielsen M.R."/>
            <person name="Sondergaard T.E."/>
            <person name="Sorensen J.L."/>
            <person name="Fitzpatrick D.A."/>
            <person name="Frisvad J.C."/>
            <person name="Nielsen K.L."/>
        </authorList>
    </citation>
    <scope>NUCLEOTIDE SEQUENCE</scope>
    <source>
        <strain evidence="8">IBT 29677</strain>
    </source>
</reference>
<dbReference type="PANTHER" id="PTHR35042">
    <property type="entry name" value="ANTHRONE OXYGENASE ENCC"/>
    <property type="match status" value="1"/>
</dbReference>
<dbReference type="AlphaFoldDB" id="A0A9X0BB86"/>
<evidence type="ECO:0000313" key="8">
    <source>
        <dbReference type="EMBL" id="KAJ5403319.1"/>
    </source>
</evidence>
<evidence type="ECO:0000256" key="5">
    <source>
        <dbReference type="ARBA" id="ARBA00023136"/>
    </source>
</evidence>
<evidence type="ECO:0000256" key="2">
    <source>
        <dbReference type="ARBA" id="ARBA00022692"/>
    </source>
</evidence>
<evidence type="ECO:0000256" key="4">
    <source>
        <dbReference type="ARBA" id="ARBA00023033"/>
    </source>
</evidence>
<evidence type="ECO:0008006" key="10">
    <source>
        <dbReference type="Google" id="ProtNLM"/>
    </source>
</evidence>
<keyword evidence="9" id="KW-1185">Reference proteome</keyword>
<dbReference type="GO" id="GO:0016020">
    <property type="term" value="C:membrane"/>
    <property type="evidence" value="ECO:0007669"/>
    <property type="project" value="UniProtKB-SubCell"/>
</dbReference>